<evidence type="ECO:0000256" key="8">
    <source>
        <dbReference type="ARBA" id="ARBA00022771"/>
    </source>
</evidence>
<evidence type="ECO:0000256" key="16">
    <source>
        <dbReference type="SAM" id="Phobius"/>
    </source>
</evidence>
<evidence type="ECO:0000256" key="14">
    <source>
        <dbReference type="PROSITE-ProRule" id="PRU00175"/>
    </source>
</evidence>
<keyword evidence="5" id="KW-0808">Transferase</keyword>
<evidence type="ECO:0000256" key="13">
    <source>
        <dbReference type="ARBA" id="ARBA00024209"/>
    </source>
</evidence>
<gene>
    <name evidence="19" type="primary">LOC107480493</name>
</gene>
<proteinExistence type="inferred from homology"/>
<name>A0A6P4CSQ2_ARADU</name>
<dbReference type="InterPro" id="IPR044600">
    <property type="entry name" value="ATL1/ATL16-like"/>
</dbReference>
<dbReference type="SUPFAM" id="SSF57850">
    <property type="entry name" value="RING/U-box"/>
    <property type="match status" value="1"/>
</dbReference>
<reference evidence="18" key="1">
    <citation type="journal article" date="2016" name="Nat. Genet.">
        <title>The genome sequences of Arachis duranensis and Arachis ipaensis, the diploid ancestors of cultivated peanut.</title>
        <authorList>
            <person name="Bertioli D.J."/>
            <person name="Cannon S.B."/>
            <person name="Froenicke L."/>
            <person name="Huang G."/>
            <person name="Farmer A.D."/>
            <person name="Cannon E.K."/>
            <person name="Liu X."/>
            <person name="Gao D."/>
            <person name="Clevenger J."/>
            <person name="Dash S."/>
            <person name="Ren L."/>
            <person name="Moretzsohn M.C."/>
            <person name="Shirasawa K."/>
            <person name="Huang W."/>
            <person name="Vidigal B."/>
            <person name="Abernathy B."/>
            <person name="Chu Y."/>
            <person name="Niederhuth C.E."/>
            <person name="Umale P."/>
            <person name="Araujo A.C."/>
            <person name="Kozik A."/>
            <person name="Kim K.D."/>
            <person name="Burow M.D."/>
            <person name="Varshney R.K."/>
            <person name="Wang X."/>
            <person name="Zhang X."/>
            <person name="Barkley N."/>
            <person name="Guimaraes P.M."/>
            <person name="Isobe S."/>
            <person name="Guo B."/>
            <person name="Liao B."/>
            <person name="Stalker H.T."/>
            <person name="Schmitz R.J."/>
            <person name="Scheffler B.E."/>
            <person name="Leal-Bertioli S.C."/>
            <person name="Xun X."/>
            <person name="Jackson S.A."/>
            <person name="Michelmore R."/>
            <person name="Ozias-Akins P."/>
        </authorList>
    </citation>
    <scope>NUCLEOTIDE SEQUENCE [LARGE SCALE GENOMIC DNA]</scope>
    <source>
        <strain evidence="18">cv. V14167</strain>
    </source>
</reference>
<evidence type="ECO:0000256" key="2">
    <source>
        <dbReference type="ARBA" id="ARBA00004167"/>
    </source>
</evidence>
<feature type="region of interest" description="Disordered" evidence="15">
    <location>
        <begin position="234"/>
        <end position="256"/>
    </location>
</feature>
<dbReference type="UniPathway" id="UPA00143"/>
<dbReference type="AlphaFoldDB" id="A0A6P4CSQ2"/>
<dbReference type="PROSITE" id="PS50089">
    <property type="entry name" value="ZF_RING_2"/>
    <property type="match status" value="1"/>
</dbReference>
<keyword evidence="9" id="KW-0833">Ubl conjugation pathway</keyword>
<evidence type="ECO:0000256" key="10">
    <source>
        <dbReference type="ARBA" id="ARBA00022833"/>
    </source>
</evidence>
<evidence type="ECO:0000256" key="11">
    <source>
        <dbReference type="ARBA" id="ARBA00022989"/>
    </source>
</evidence>
<evidence type="ECO:0000256" key="9">
    <source>
        <dbReference type="ARBA" id="ARBA00022786"/>
    </source>
</evidence>
<comment type="subcellular location">
    <subcellularLocation>
        <location evidence="2">Membrane</location>
        <topology evidence="2">Single-pass membrane protein</topology>
    </subcellularLocation>
</comment>
<evidence type="ECO:0000256" key="1">
    <source>
        <dbReference type="ARBA" id="ARBA00000900"/>
    </source>
</evidence>
<dbReference type="RefSeq" id="XP_015956125.1">
    <property type="nucleotide sequence ID" value="XM_016100639.3"/>
</dbReference>
<dbReference type="Gene3D" id="3.30.40.10">
    <property type="entry name" value="Zinc/RING finger domain, C3HC4 (zinc finger)"/>
    <property type="match status" value="1"/>
</dbReference>
<dbReference type="PANTHER" id="PTHR46913:SF19">
    <property type="entry name" value="RING-TYPE E3 UBIQUITIN TRANSFERASE"/>
    <property type="match status" value="1"/>
</dbReference>
<accession>A0A6P4CSQ2</accession>
<keyword evidence="10" id="KW-0862">Zinc</keyword>
<dbReference type="InterPro" id="IPR013083">
    <property type="entry name" value="Znf_RING/FYVE/PHD"/>
</dbReference>
<comment type="similarity">
    <text evidence="13">Belongs to the RING-type zinc finger family. ATL subfamily.</text>
</comment>
<dbReference type="OrthoDB" id="9984778at2759"/>
<dbReference type="SMART" id="SM00184">
    <property type="entry name" value="RING"/>
    <property type="match status" value="1"/>
</dbReference>
<evidence type="ECO:0000256" key="3">
    <source>
        <dbReference type="ARBA" id="ARBA00004906"/>
    </source>
</evidence>
<keyword evidence="12 16" id="KW-0472">Membrane</keyword>
<comment type="catalytic activity">
    <reaction evidence="1">
        <text>S-ubiquitinyl-[E2 ubiquitin-conjugating enzyme]-L-cysteine + [acceptor protein]-L-lysine = [E2 ubiquitin-conjugating enzyme]-L-cysteine + N(6)-ubiquitinyl-[acceptor protein]-L-lysine.</text>
        <dbReference type="EC" id="2.3.2.27"/>
    </reaction>
</comment>
<evidence type="ECO:0000313" key="18">
    <source>
        <dbReference type="Proteomes" id="UP000515211"/>
    </source>
</evidence>
<dbReference type="GeneID" id="107480493"/>
<dbReference type="Proteomes" id="UP000515211">
    <property type="component" value="Chromosome 3"/>
</dbReference>
<dbReference type="FunFam" id="3.30.40.10:FF:000233">
    <property type="entry name" value="RING-H2 finger protein ATL54"/>
    <property type="match status" value="1"/>
</dbReference>
<feature type="transmembrane region" description="Helical" evidence="16">
    <location>
        <begin position="53"/>
        <end position="77"/>
    </location>
</feature>
<feature type="domain" description="RING-type" evidence="17">
    <location>
        <begin position="158"/>
        <end position="200"/>
    </location>
</feature>
<dbReference type="EC" id="2.3.2.27" evidence="4"/>
<protein>
    <recommendedName>
        <fullName evidence="4">RING-type E3 ubiquitin transferase</fullName>
        <ecNumber evidence="4">2.3.2.27</ecNumber>
    </recommendedName>
</protein>
<evidence type="ECO:0000259" key="17">
    <source>
        <dbReference type="PROSITE" id="PS50089"/>
    </source>
</evidence>
<reference evidence="19" key="2">
    <citation type="submission" date="2025-08" db="UniProtKB">
        <authorList>
            <consortium name="RefSeq"/>
        </authorList>
    </citation>
    <scope>IDENTIFICATION</scope>
    <source>
        <tissue evidence="19">Whole plant</tissue>
    </source>
</reference>
<keyword evidence="7" id="KW-0479">Metal-binding</keyword>
<evidence type="ECO:0000256" key="7">
    <source>
        <dbReference type="ARBA" id="ARBA00022723"/>
    </source>
</evidence>
<keyword evidence="6 16" id="KW-0812">Transmembrane</keyword>
<evidence type="ECO:0000256" key="6">
    <source>
        <dbReference type="ARBA" id="ARBA00022692"/>
    </source>
</evidence>
<dbReference type="PANTHER" id="PTHR46913">
    <property type="entry name" value="RING-H2 FINGER PROTEIN ATL16"/>
    <property type="match status" value="1"/>
</dbReference>
<dbReference type="Pfam" id="PF13639">
    <property type="entry name" value="zf-RING_2"/>
    <property type="match status" value="1"/>
</dbReference>
<evidence type="ECO:0000256" key="5">
    <source>
        <dbReference type="ARBA" id="ARBA00022679"/>
    </source>
</evidence>
<dbReference type="GO" id="GO:0061630">
    <property type="term" value="F:ubiquitin protein ligase activity"/>
    <property type="evidence" value="ECO:0007669"/>
    <property type="project" value="UniProtKB-EC"/>
</dbReference>
<evidence type="ECO:0000313" key="19">
    <source>
        <dbReference type="RefSeq" id="XP_015956125.1"/>
    </source>
</evidence>
<sequence>MGMHHRKLFSRQDACSDQCYNEDPSCLGRSDCNDCIKCSSTLNPPPPHSNRHIPTFLIIIVPVVCAALFALFCYVIYAKFYSPRSRSRTTFFSLSFPLRLQQGQERNGDDFLDDGEGATTVDHPIWYIRTAGLNKTIIEAITVLKYKKGEGLVEGTECSVCLSDFEEDDTLRLLPKCNHAFHLPCIDTWLASHTNCPMCRAPIVTNPRASRLPSMDHPATLVVDSTPLQIRGDAATTEENSGSEIVERNGSEEQVEADVEAATRNVQPRRSVSLDSSSAAKISAALVAATTTVASVQESKENSKRITASAKGSSSSSSSSSSAPSSMKRSRSFSGKHVLSWYGRNHNQNQKKTNPPVRSF</sequence>
<comment type="pathway">
    <text evidence="3">Protein modification; protein ubiquitination.</text>
</comment>
<evidence type="ECO:0000256" key="4">
    <source>
        <dbReference type="ARBA" id="ARBA00012483"/>
    </source>
</evidence>
<dbReference type="CDD" id="cd16461">
    <property type="entry name" value="RING-H2_EL5-like"/>
    <property type="match status" value="1"/>
</dbReference>
<keyword evidence="8 14" id="KW-0863">Zinc-finger</keyword>
<keyword evidence="18" id="KW-1185">Reference proteome</keyword>
<dbReference type="GO" id="GO:0008270">
    <property type="term" value="F:zinc ion binding"/>
    <property type="evidence" value="ECO:0007669"/>
    <property type="project" value="UniProtKB-KW"/>
</dbReference>
<dbReference type="GO" id="GO:0016567">
    <property type="term" value="P:protein ubiquitination"/>
    <property type="evidence" value="ECO:0007669"/>
    <property type="project" value="UniProtKB-UniPathway"/>
</dbReference>
<dbReference type="GO" id="GO:0016020">
    <property type="term" value="C:membrane"/>
    <property type="evidence" value="ECO:0007669"/>
    <property type="project" value="UniProtKB-SubCell"/>
</dbReference>
<evidence type="ECO:0000256" key="15">
    <source>
        <dbReference type="SAM" id="MobiDB-lite"/>
    </source>
</evidence>
<dbReference type="KEGG" id="adu:107480493"/>
<evidence type="ECO:0000256" key="12">
    <source>
        <dbReference type="ARBA" id="ARBA00023136"/>
    </source>
</evidence>
<dbReference type="InterPro" id="IPR001841">
    <property type="entry name" value="Znf_RING"/>
</dbReference>
<organism evidence="18 19">
    <name type="scientific">Arachis duranensis</name>
    <name type="common">Wild peanut</name>
    <dbReference type="NCBI Taxonomy" id="130453"/>
    <lineage>
        <taxon>Eukaryota</taxon>
        <taxon>Viridiplantae</taxon>
        <taxon>Streptophyta</taxon>
        <taxon>Embryophyta</taxon>
        <taxon>Tracheophyta</taxon>
        <taxon>Spermatophyta</taxon>
        <taxon>Magnoliopsida</taxon>
        <taxon>eudicotyledons</taxon>
        <taxon>Gunneridae</taxon>
        <taxon>Pentapetalae</taxon>
        <taxon>rosids</taxon>
        <taxon>fabids</taxon>
        <taxon>Fabales</taxon>
        <taxon>Fabaceae</taxon>
        <taxon>Papilionoideae</taxon>
        <taxon>50 kb inversion clade</taxon>
        <taxon>dalbergioids sensu lato</taxon>
        <taxon>Dalbergieae</taxon>
        <taxon>Pterocarpus clade</taxon>
        <taxon>Arachis</taxon>
    </lineage>
</organism>
<feature type="compositionally biased region" description="Low complexity" evidence="15">
    <location>
        <begin position="309"/>
        <end position="335"/>
    </location>
</feature>
<feature type="region of interest" description="Disordered" evidence="15">
    <location>
        <begin position="297"/>
        <end position="360"/>
    </location>
</feature>
<keyword evidence="11 16" id="KW-1133">Transmembrane helix</keyword>